<protein>
    <submittedName>
        <fullName evidence="3">RHOJ-like protein</fullName>
    </submittedName>
</protein>
<dbReference type="SUPFAM" id="SSF52540">
    <property type="entry name" value="P-loop containing nucleoside triphosphate hydrolases"/>
    <property type="match status" value="1"/>
</dbReference>
<keyword evidence="4" id="KW-1185">Reference proteome</keyword>
<dbReference type="PRINTS" id="PR00449">
    <property type="entry name" value="RASTRNSFRMNG"/>
</dbReference>
<gene>
    <name evidence="3" type="ORF">MAR_036462</name>
</gene>
<dbReference type="PROSITE" id="PS51419">
    <property type="entry name" value="RAB"/>
    <property type="match status" value="1"/>
</dbReference>
<dbReference type="Proteomes" id="UP001164746">
    <property type="component" value="Chromosome 13"/>
</dbReference>
<dbReference type="SMART" id="SM00173">
    <property type="entry name" value="RAS"/>
    <property type="match status" value="1"/>
</dbReference>
<name>A0ABY7FQ06_MYAAR</name>
<keyword evidence="2" id="KW-0342">GTP-binding</keyword>
<organism evidence="3 4">
    <name type="scientific">Mya arenaria</name>
    <name type="common">Soft-shell clam</name>
    <dbReference type="NCBI Taxonomy" id="6604"/>
    <lineage>
        <taxon>Eukaryota</taxon>
        <taxon>Metazoa</taxon>
        <taxon>Spiralia</taxon>
        <taxon>Lophotrochozoa</taxon>
        <taxon>Mollusca</taxon>
        <taxon>Bivalvia</taxon>
        <taxon>Autobranchia</taxon>
        <taxon>Heteroconchia</taxon>
        <taxon>Euheterodonta</taxon>
        <taxon>Imparidentia</taxon>
        <taxon>Neoheterodontei</taxon>
        <taxon>Myida</taxon>
        <taxon>Myoidea</taxon>
        <taxon>Myidae</taxon>
        <taxon>Mya</taxon>
    </lineage>
</organism>
<dbReference type="SMART" id="SM00174">
    <property type="entry name" value="RHO"/>
    <property type="match status" value="1"/>
</dbReference>
<dbReference type="NCBIfam" id="TIGR00231">
    <property type="entry name" value="small_GTP"/>
    <property type="match status" value="1"/>
</dbReference>
<dbReference type="CDD" id="cd00157">
    <property type="entry name" value="Rho"/>
    <property type="match status" value="1"/>
</dbReference>
<evidence type="ECO:0000256" key="2">
    <source>
        <dbReference type="ARBA" id="ARBA00023134"/>
    </source>
</evidence>
<sequence>MVLKEEKPVHVTLIGDAMIGKSTLVQAFMSQHLPQTSYVATVIDTYEGCLDVDGQKHNLSILDNAGQHDYGNMRSCSYKESEVLVLCYSVADRNSLESIQDFWVPEVNNCTRRRKPIILVATQTDLRKDIDTDKVTTAEGERIAKQIGADCFLECSAFQQETVNHVFEVLTTSGLKYRKKRNNFVKKMVWTRAQTTPFNLGDLHETEGAARLLKGRGGEGGGGGGEIRHVATDTPPKLYTATLSTTTIVVLYKELALIMPVNGKPEQWVGYDRTAFPAQREVGSPPNGLSLHQTGARSCSACSGLFPFHVFDRGFESPYGLDEAPAHLVEPERVENIQDERGHEHDCPDMAEPCHRLTPGHLPHLEPVHRHGAHPEQEERRHHEKAIQHHQRTVVKQVAGHLAAAHTAPGDHAGEISCHVANHYCACEARSKSVVPDAVLNQYLSSHSARTCLGRRVYAGDKQADTLGLTNRNKRILSRKLATPPASR</sequence>
<keyword evidence="1" id="KW-0547">Nucleotide-binding</keyword>
<dbReference type="InterPro" id="IPR003578">
    <property type="entry name" value="Small_GTPase_Rho"/>
</dbReference>
<dbReference type="SMART" id="SM00175">
    <property type="entry name" value="RAB"/>
    <property type="match status" value="1"/>
</dbReference>
<dbReference type="PROSITE" id="PS51420">
    <property type="entry name" value="RHO"/>
    <property type="match status" value="1"/>
</dbReference>
<dbReference type="Gene3D" id="3.40.50.300">
    <property type="entry name" value="P-loop containing nucleotide triphosphate hydrolases"/>
    <property type="match status" value="1"/>
</dbReference>
<dbReference type="InterPro" id="IPR001806">
    <property type="entry name" value="Small_GTPase"/>
</dbReference>
<dbReference type="EMBL" id="CP111024">
    <property type="protein sequence ID" value="WAR22793.1"/>
    <property type="molecule type" value="Genomic_DNA"/>
</dbReference>
<proteinExistence type="predicted"/>
<evidence type="ECO:0000256" key="1">
    <source>
        <dbReference type="ARBA" id="ARBA00022741"/>
    </source>
</evidence>
<dbReference type="InterPro" id="IPR027417">
    <property type="entry name" value="P-loop_NTPase"/>
</dbReference>
<dbReference type="PROSITE" id="PS51421">
    <property type="entry name" value="RAS"/>
    <property type="match status" value="1"/>
</dbReference>
<dbReference type="InterPro" id="IPR005225">
    <property type="entry name" value="Small_GTP-bd"/>
</dbReference>
<reference evidence="3" key="1">
    <citation type="submission" date="2022-11" db="EMBL/GenBank/DDBJ databases">
        <title>Centuries of genome instability and evolution in soft-shell clam transmissible cancer (bioRxiv).</title>
        <authorList>
            <person name="Hart S.F.M."/>
            <person name="Yonemitsu M.A."/>
            <person name="Giersch R.M."/>
            <person name="Beal B.F."/>
            <person name="Arriagada G."/>
            <person name="Davis B.W."/>
            <person name="Ostrander E.A."/>
            <person name="Goff S.P."/>
            <person name="Metzger M.J."/>
        </authorList>
    </citation>
    <scope>NUCLEOTIDE SEQUENCE</scope>
    <source>
        <strain evidence="3">MELC-2E11</strain>
        <tissue evidence="3">Siphon/mantle</tissue>
    </source>
</reference>
<dbReference type="Pfam" id="PF00071">
    <property type="entry name" value="Ras"/>
    <property type="match status" value="1"/>
</dbReference>
<evidence type="ECO:0000313" key="4">
    <source>
        <dbReference type="Proteomes" id="UP001164746"/>
    </source>
</evidence>
<evidence type="ECO:0000313" key="3">
    <source>
        <dbReference type="EMBL" id="WAR22793.1"/>
    </source>
</evidence>
<accession>A0ABY7FQ06</accession>
<dbReference type="PANTHER" id="PTHR24072">
    <property type="entry name" value="RHO FAMILY GTPASE"/>
    <property type="match status" value="1"/>
</dbReference>